<dbReference type="EMBL" id="FQVI01000010">
    <property type="protein sequence ID" value="SHE99323.1"/>
    <property type="molecule type" value="Genomic_DNA"/>
</dbReference>
<protein>
    <recommendedName>
        <fullName evidence="1">RNA-directed DNA polymerase</fullName>
        <ecNumber evidence="1">2.7.7.49</ecNumber>
    </recommendedName>
</protein>
<evidence type="ECO:0000256" key="3">
    <source>
        <dbReference type="ARBA" id="ARBA00022695"/>
    </source>
</evidence>
<dbReference type="GO" id="GO:0051607">
    <property type="term" value="P:defense response to virus"/>
    <property type="evidence" value="ECO:0007669"/>
    <property type="project" value="UniProtKB-KW"/>
</dbReference>
<dbReference type="CDD" id="cd03487">
    <property type="entry name" value="RT_Bac_retron_II"/>
    <property type="match status" value="1"/>
</dbReference>
<feature type="domain" description="Reverse transcriptase" evidence="10">
    <location>
        <begin position="58"/>
        <end position="234"/>
    </location>
</feature>
<evidence type="ECO:0000256" key="9">
    <source>
        <dbReference type="ARBA" id="ARBA00048173"/>
    </source>
</evidence>
<keyword evidence="6 11" id="KW-0695">RNA-directed DNA polymerase</keyword>
<comment type="similarity">
    <text evidence="8">Belongs to the bacterial reverse transcriptase family.</text>
</comment>
<evidence type="ECO:0000256" key="4">
    <source>
        <dbReference type="ARBA" id="ARBA00022723"/>
    </source>
</evidence>
<evidence type="ECO:0000313" key="11">
    <source>
        <dbReference type="EMBL" id="SHE99323.1"/>
    </source>
</evidence>
<dbReference type="RefSeq" id="WP_072851604.1">
    <property type="nucleotide sequence ID" value="NZ_FQVI01000010.1"/>
</dbReference>
<evidence type="ECO:0000256" key="2">
    <source>
        <dbReference type="ARBA" id="ARBA00022679"/>
    </source>
</evidence>
<proteinExistence type="inferred from homology"/>
<dbReference type="STRING" id="1122155.SAMN02745158_02184"/>
<dbReference type="InterPro" id="IPR051083">
    <property type="entry name" value="GrpII_Intron_Splice-Mob/Def"/>
</dbReference>
<dbReference type="PANTHER" id="PTHR34047">
    <property type="entry name" value="NUCLEAR INTRON MATURASE 1, MITOCHONDRIAL-RELATED"/>
    <property type="match status" value="1"/>
</dbReference>
<keyword evidence="12" id="KW-1185">Reference proteome</keyword>
<keyword evidence="7" id="KW-0051">Antiviral defense</keyword>
<dbReference type="Pfam" id="PF00078">
    <property type="entry name" value="RVT_1"/>
    <property type="match status" value="1"/>
</dbReference>
<dbReference type="InterPro" id="IPR043502">
    <property type="entry name" value="DNA/RNA_pol_sf"/>
</dbReference>
<evidence type="ECO:0000256" key="1">
    <source>
        <dbReference type="ARBA" id="ARBA00012493"/>
    </source>
</evidence>
<dbReference type="GO" id="GO:0046872">
    <property type="term" value="F:metal ion binding"/>
    <property type="evidence" value="ECO:0007669"/>
    <property type="project" value="UniProtKB-KW"/>
</dbReference>
<keyword evidence="3" id="KW-0548">Nucleotidyltransferase</keyword>
<evidence type="ECO:0000259" key="10">
    <source>
        <dbReference type="Pfam" id="PF00078"/>
    </source>
</evidence>
<sequence>MGNTDIWKYCTGEQCRDMLLELRLLGNVDWSREKQLACLYSLSNHAENHYHLKEITGKGGRQRTLQVPDAFLKKVQKNLLRNVLDGLPVSSYATAYRKGKSILCNAVPHTGKGKILKLDMRDFFGNITFFQVRQSVFGGLLFPGSVGTLLTHLCCYRDYLPQGAPTSGAVSNLVLKSFDESMGNWCRIREITYTRYCDDMTFSGSFDSREVKNKVESYLRILGFELNPKKTKVLDSGTRQMVTGIVVNEKPQADRDYRRRLRQECHYCLKYGPDPGRVSSNKSKEAYLAGLVGKVNYVLQINPEDMYFKEIKRQLTQLQREAGEFPMQ</sequence>
<evidence type="ECO:0000256" key="6">
    <source>
        <dbReference type="ARBA" id="ARBA00022918"/>
    </source>
</evidence>
<name>A0A1M4Y170_9CLOT</name>
<evidence type="ECO:0000256" key="8">
    <source>
        <dbReference type="ARBA" id="ARBA00034120"/>
    </source>
</evidence>
<evidence type="ECO:0000256" key="5">
    <source>
        <dbReference type="ARBA" id="ARBA00022842"/>
    </source>
</evidence>
<evidence type="ECO:0000256" key="7">
    <source>
        <dbReference type="ARBA" id="ARBA00023118"/>
    </source>
</evidence>
<dbReference type="Proteomes" id="UP000184245">
    <property type="component" value="Unassembled WGS sequence"/>
</dbReference>
<keyword evidence="5" id="KW-0460">Magnesium</keyword>
<dbReference type="SUPFAM" id="SSF56672">
    <property type="entry name" value="DNA/RNA polymerases"/>
    <property type="match status" value="1"/>
</dbReference>
<dbReference type="PANTHER" id="PTHR34047:SF7">
    <property type="entry name" value="RNA-DIRECTED DNA POLYMERASE"/>
    <property type="match status" value="1"/>
</dbReference>
<gene>
    <name evidence="11" type="ORF">SAMN02745158_02184</name>
</gene>
<dbReference type="InterPro" id="IPR000477">
    <property type="entry name" value="RT_dom"/>
</dbReference>
<organism evidence="11 12">
    <name type="scientific">Lactonifactor longoviformis DSM 17459</name>
    <dbReference type="NCBI Taxonomy" id="1122155"/>
    <lineage>
        <taxon>Bacteria</taxon>
        <taxon>Bacillati</taxon>
        <taxon>Bacillota</taxon>
        <taxon>Clostridia</taxon>
        <taxon>Eubacteriales</taxon>
        <taxon>Clostridiaceae</taxon>
        <taxon>Lactonifactor</taxon>
    </lineage>
</organism>
<evidence type="ECO:0000313" key="12">
    <source>
        <dbReference type="Proteomes" id="UP000184245"/>
    </source>
</evidence>
<accession>A0A1M4Y170</accession>
<reference evidence="11 12" key="1">
    <citation type="submission" date="2016-11" db="EMBL/GenBank/DDBJ databases">
        <authorList>
            <person name="Jaros S."/>
            <person name="Januszkiewicz K."/>
            <person name="Wedrychowicz H."/>
        </authorList>
    </citation>
    <scope>NUCLEOTIDE SEQUENCE [LARGE SCALE GENOMIC DNA]</scope>
    <source>
        <strain evidence="11 12">DSM 17459</strain>
    </source>
</reference>
<dbReference type="GO" id="GO:0003723">
    <property type="term" value="F:RNA binding"/>
    <property type="evidence" value="ECO:0007669"/>
    <property type="project" value="InterPro"/>
</dbReference>
<dbReference type="OrthoDB" id="9788687at2"/>
<dbReference type="GO" id="GO:0003964">
    <property type="term" value="F:RNA-directed DNA polymerase activity"/>
    <property type="evidence" value="ECO:0007669"/>
    <property type="project" value="UniProtKB-KW"/>
</dbReference>
<keyword evidence="4" id="KW-0479">Metal-binding</keyword>
<keyword evidence="2" id="KW-0808">Transferase</keyword>
<dbReference type="AlphaFoldDB" id="A0A1M4Y170"/>
<dbReference type="EC" id="2.7.7.49" evidence="1"/>
<dbReference type="PRINTS" id="PR00866">
    <property type="entry name" value="RNADNAPOLMS"/>
</dbReference>
<dbReference type="InterPro" id="IPR000123">
    <property type="entry name" value="Reverse_transcriptase_msDNA"/>
</dbReference>
<comment type="catalytic activity">
    <reaction evidence="9">
        <text>DNA(n) + a 2'-deoxyribonucleoside 5'-triphosphate = DNA(n+1) + diphosphate</text>
        <dbReference type="Rhea" id="RHEA:22508"/>
        <dbReference type="Rhea" id="RHEA-COMP:17339"/>
        <dbReference type="Rhea" id="RHEA-COMP:17340"/>
        <dbReference type="ChEBI" id="CHEBI:33019"/>
        <dbReference type="ChEBI" id="CHEBI:61560"/>
        <dbReference type="ChEBI" id="CHEBI:173112"/>
        <dbReference type="EC" id="2.7.7.49"/>
    </reaction>
</comment>